<name>A0A7V8FW11_9BURK</name>
<dbReference type="EMBL" id="WNDX01000071">
    <property type="protein sequence ID" value="KAF1042920.1"/>
    <property type="molecule type" value="Genomic_DNA"/>
</dbReference>
<organism evidence="3 4">
    <name type="scientific">Herbaspirillum frisingense</name>
    <dbReference type="NCBI Taxonomy" id="92645"/>
    <lineage>
        <taxon>Bacteria</taxon>
        <taxon>Pseudomonadati</taxon>
        <taxon>Pseudomonadota</taxon>
        <taxon>Betaproteobacteria</taxon>
        <taxon>Burkholderiales</taxon>
        <taxon>Oxalobacteraceae</taxon>
        <taxon>Herbaspirillum</taxon>
    </lineage>
</organism>
<comment type="similarity">
    <text evidence="2">Belongs to the GTP cyclohydrolase IV family.</text>
</comment>
<reference evidence="4" key="1">
    <citation type="journal article" date="2020" name="MBio">
        <title>Horizontal gene transfer to a defensive symbiont with a reduced genome amongst a multipartite beetle microbiome.</title>
        <authorList>
            <person name="Waterworth S.C."/>
            <person name="Florez L.V."/>
            <person name="Rees E.R."/>
            <person name="Hertweck C."/>
            <person name="Kaltenpoth M."/>
            <person name="Kwan J.C."/>
        </authorList>
    </citation>
    <scope>NUCLEOTIDE SEQUENCE [LARGE SCALE GENOMIC DNA]</scope>
</reference>
<dbReference type="Proteomes" id="UP000462435">
    <property type="component" value="Unassembled WGS sequence"/>
</dbReference>
<dbReference type="NCBIfam" id="NF010200">
    <property type="entry name" value="PRK13674.1-1"/>
    <property type="match status" value="1"/>
</dbReference>
<dbReference type="UniPathway" id="UPA00848">
    <property type="reaction ID" value="UER00151"/>
</dbReference>
<dbReference type="Pfam" id="PF02649">
    <property type="entry name" value="GCHY-1"/>
    <property type="match status" value="1"/>
</dbReference>
<dbReference type="GO" id="GO:0046654">
    <property type="term" value="P:tetrahydrofolate biosynthetic process"/>
    <property type="evidence" value="ECO:0007669"/>
    <property type="project" value="UniProtKB-UniRule"/>
</dbReference>
<dbReference type="PANTHER" id="PTHR36445">
    <property type="entry name" value="GTP CYCLOHYDROLASE MPTA"/>
    <property type="match status" value="1"/>
</dbReference>
<keyword evidence="1 2" id="KW-0378">Hydrolase</keyword>
<dbReference type="Gene3D" id="3.10.270.10">
    <property type="entry name" value="Urate Oxidase"/>
    <property type="match status" value="1"/>
</dbReference>
<evidence type="ECO:0000313" key="3">
    <source>
        <dbReference type="EMBL" id="KAF1042920.1"/>
    </source>
</evidence>
<dbReference type="AlphaFoldDB" id="A0A7V8FW11"/>
<accession>A0A7V8FW11</accession>
<dbReference type="GO" id="GO:0003934">
    <property type="term" value="F:GTP cyclohydrolase I activity"/>
    <property type="evidence" value="ECO:0007669"/>
    <property type="project" value="UniProtKB-UniRule"/>
</dbReference>
<feature type="site" description="May be catalytically important" evidence="2">
    <location>
        <position position="153"/>
    </location>
</feature>
<dbReference type="HAMAP" id="MF_01527_B">
    <property type="entry name" value="GTP_cyclohydrol_B"/>
    <property type="match status" value="1"/>
</dbReference>
<gene>
    <name evidence="2 3" type="primary">folE2</name>
    <name evidence="3" type="ORF">GAK35_02475</name>
</gene>
<comment type="caution">
    <text evidence="3">The sequence shown here is derived from an EMBL/GenBank/DDBJ whole genome shotgun (WGS) entry which is preliminary data.</text>
</comment>
<protein>
    <recommendedName>
        <fullName evidence="2">GTP cyclohydrolase FolE2</fullName>
        <ecNumber evidence="2">3.5.4.16</ecNumber>
    </recommendedName>
</protein>
<evidence type="ECO:0000256" key="1">
    <source>
        <dbReference type="ARBA" id="ARBA00022801"/>
    </source>
</evidence>
<comment type="pathway">
    <text evidence="2">Cofactor biosynthesis; 7,8-dihydroneopterin triphosphate biosynthesis; 7,8-dihydroneopterin triphosphate from GTP: step 1/1.</text>
</comment>
<evidence type="ECO:0000256" key="2">
    <source>
        <dbReference type="HAMAP-Rule" id="MF_01527"/>
    </source>
</evidence>
<dbReference type="InterPro" id="IPR022838">
    <property type="entry name" value="GTP_cyclohydrolase_FolE2"/>
</dbReference>
<dbReference type="PANTHER" id="PTHR36445:SF1">
    <property type="entry name" value="GTP CYCLOHYDROLASE MPTA"/>
    <property type="match status" value="1"/>
</dbReference>
<sequence>MASLLPDVAREERAAIPLPLGWVGMRGIATQLRLNDGATLAATAEIAVDLPDPHAKGIHMSRLYLLLDELSMRERLTPRALQGLLRQMCESHADCGSRAARVVLDFALLHKRPALVTPSLAGWKSYPVNLTAELRDGATRLTLMVRVSYSSTCPCSAALSRQALRDAFAADFSEHAQIPRQAALDWISARASLATPHSQRSEAEISIALEPRADMLPLLALIDTAEQALGTPVQTAVRRADEQAFALRNGANLMYVEDAARRLRLELEARFGSCAIRLSHFESLHAHDAIASAATPGWDAAPR</sequence>
<evidence type="ECO:0000313" key="4">
    <source>
        <dbReference type="Proteomes" id="UP000462435"/>
    </source>
</evidence>
<dbReference type="EC" id="3.5.4.16" evidence="2"/>
<proteinExistence type="inferred from homology"/>
<comment type="catalytic activity">
    <reaction evidence="2">
        <text>GTP + H2O = 7,8-dihydroneopterin 3'-triphosphate + formate + H(+)</text>
        <dbReference type="Rhea" id="RHEA:17473"/>
        <dbReference type="ChEBI" id="CHEBI:15377"/>
        <dbReference type="ChEBI" id="CHEBI:15378"/>
        <dbReference type="ChEBI" id="CHEBI:15740"/>
        <dbReference type="ChEBI" id="CHEBI:37565"/>
        <dbReference type="ChEBI" id="CHEBI:58462"/>
        <dbReference type="EC" id="3.5.4.16"/>
    </reaction>
</comment>
<dbReference type="InterPro" id="IPR003801">
    <property type="entry name" value="GTP_cyclohydrolase_FolE2/MptA"/>
</dbReference>
<comment type="function">
    <text evidence="2">Converts GTP to 7,8-dihydroneopterin triphosphate.</text>
</comment>